<evidence type="ECO:0000313" key="10">
    <source>
        <dbReference type="EMBL" id="KAK9815375.1"/>
    </source>
</evidence>
<evidence type="ECO:0000256" key="5">
    <source>
        <dbReference type="ARBA" id="ARBA00023034"/>
    </source>
</evidence>
<dbReference type="InterPro" id="IPR039766">
    <property type="entry name" value="Vps53"/>
</dbReference>
<sequence>MPGIDAERRSSPGSKPVVTVNTNQQDAFDKDDFDAISYINEMFPTENSLVGLDPLIVTLKQKIRRVDNEILAAVRQQSSSGSRARQDLGKAKQAIEELFGKINEIRRKAEQSEVMVQEICRDIKKLDYAKKHLTHTITALRRLAMLINAVDQLQRAVERGEYSEAAHLLEAVQQLSSHFQSFVQIPKVAELGGRLSTLQKSLQMNVMREFELLGTSEEKPNPLLLDRLRACCLVTDALGYKAREELIDYVCKKEMSVYTQIFSVTGETAQLDRAERRYTWMRKRLRAREEVWAIFPEAWRVPQLTCQMFCSLTKAQLGQILDYRAADLASNVESLLMAVKSTNDFEAEMAQRFGGAAAASSHEEAEEEEEAETGHGDDARPASQVRQRYEKMFKERQREGEASSAPGTPSDAAAAAAAAASNEARTAFRGSISSIFSKHLSVYVDAEEKALTDTMDTLVKNETWKPMEDAHQTNVLHSASELFAVIKKSLMRCSKFVSKGEAMLLMCNAFQRVIKAYAARLLARLPRTASGATSATAVAGASDWHVKVADGDLEVICTIVSTSEYCTEVVGALGRSIAKTVDAPYSDKVDMSEEEDEFQAVITACLSVLLLGLETRLDAAMTQMVRMGWATLEQVGDQSEFVNSFSKTLSETGPKLGSLLSDTHFRYLCDKLANSFTPRYYEYIFRCKKISEAGSQQLLLDTQAIKGLLLELPAAGRAEEAASASFSGFVTREMGRAEALLKVVGSRPENLVDNFFTLIPTGAAADFQRIIDLKVLRRAEQQALTENFNKRIGRAAPAAQFARPAGSPATSANSTQELASRFRFGANTAANRATAAASTATERMRESMAGSFAGSIAAMKNLNIGFTRKTDPTNG</sequence>
<evidence type="ECO:0000256" key="6">
    <source>
        <dbReference type="ARBA" id="ARBA00023136"/>
    </source>
</evidence>
<dbReference type="Proteomes" id="UP001489004">
    <property type="component" value="Unassembled WGS sequence"/>
</dbReference>
<comment type="caution">
    <text evidence="10">The sequence shown here is derived from an EMBL/GenBank/DDBJ whole genome shotgun (WGS) entry which is preliminary data.</text>
</comment>
<dbReference type="GO" id="GO:0005829">
    <property type="term" value="C:cytosol"/>
    <property type="evidence" value="ECO:0007669"/>
    <property type="project" value="GOC"/>
</dbReference>
<dbReference type="GO" id="GO:0000938">
    <property type="term" value="C:GARP complex"/>
    <property type="evidence" value="ECO:0007669"/>
    <property type="project" value="InterPro"/>
</dbReference>
<dbReference type="PANTHER" id="PTHR12820:SF0">
    <property type="entry name" value="VACUOLAR PROTEIN SORTING-ASSOCIATED PROTEIN 53 HOMOLOG"/>
    <property type="match status" value="1"/>
</dbReference>
<keyword evidence="11" id="KW-1185">Reference proteome</keyword>
<evidence type="ECO:0000256" key="3">
    <source>
        <dbReference type="ARBA" id="ARBA00008628"/>
    </source>
</evidence>
<dbReference type="GO" id="GO:0010008">
    <property type="term" value="C:endosome membrane"/>
    <property type="evidence" value="ECO:0007669"/>
    <property type="project" value="UniProtKB-SubCell"/>
</dbReference>
<evidence type="ECO:0000259" key="9">
    <source>
        <dbReference type="Pfam" id="PF16854"/>
    </source>
</evidence>
<dbReference type="InterPro" id="IPR007234">
    <property type="entry name" value="Vps53_N"/>
</dbReference>
<keyword evidence="6" id="KW-0472">Membrane</keyword>
<gene>
    <name evidence="10" type="ORF">WJX72_002419</name>
</gene>
<keyword evidence="5" id="KW-0333">Golgi apparatus</keyword>
<proteinExistence type="inferred from homology"/>
<evidence type="ECO:0000256" key="7">
    <source>
        <dbReference type="SAM" id="MobiDB-lite"/>
    </source>
</evidence>
<feature type="domain" description="Vps53 N-terminal" evidence="8">
    <location>
        <begin position="31"/>
        <end position="461"/>
    </location>
</feature>
<feature type="compositionally biased region" description="Low complexity" evidence="7">
    <location>
        <begin position="402"/>
        <end position="417"/>
    </location>
</feature>
<feature type="compositionally biased region" description="Basic and acidic residues" evidence="7">
    <location>
        <begin position="387"/>
        <end position="401"/>
    </location>
</feature>
<evidence type="ECO:0000256" key="2">
    <source>
        <dbReference type="ARBA" id="ARBA00004481"/>
    </source>
</evidence>
<feature type="region of interest" description="Disordered" evidence="7">
    <location>
        <begin position="353"/>
        <end position="417"/>
    </location>
</feature>
<comment type="similarity">
    <text evidence="3">Belongs to the VPS53 family.</text>
</comment>
<dbReference type="EMBL" id="JALJOR010000006">
    <property type="protein sequence ID" value="KAK9815375.1"/>
    <property type="molecule type" value="Genomic_DNA"/>
</dbReference>
<evidence type="ECO:0000256" key="1">
    <source>
        <dbReference type="ARBA" id="ARBA00004150"/>
    </source>
</evidence>
<dbReference type="GO" id="GO:0042147">
    <property type="term" value="P:retrograde transport, endosome to Golgi"/>
    <property type="evidence" value="ECO:0007669"/>
    <property type="project" value="InterPro"/>
</dbReference>
<evidence type="ECO:0000313" key="11">
    <source>
        <dbReference type="Proteomes" id="UP001489004"/>
    </source>
</evidence>
<keyword evidence="4" id="KW-0967">Endosome</keyword>
<dbReference type="Gene3D" id="1.10.357.110">
    <property type="entry name" value="Vacuolar protein sorting-associated protein 53, C-terminus"/>
    <property type="match status" value="1"/>
</dbReference>
<dbReference type="InterPro" id="IPR038260">
    <property type="entry name" value="Vps53_C_sf"/>
</dbReference>
<dbReference type="Pfam" id="PF04100">
    <property type="entry name" value="Vps53_N"/>
    <property type="match status" value="1"/>
</dbReference>
<comment type="subcellular location">
    <subcellularLocation>
        <location evidence="2">Endosome membrane</location>
        <topology evidence="2">Peripheral membrane protein</topology>
    </subcellularLocation>
    <subcellularLocation>
        <location evidence="1">Golgi apparatus</location>
        <location evidence="1">trans-Golgi network membrane</location>
        <topology evidence="1">Peripheral membrane protein</topology>
    </subcellularLocation>
</comment>
<dbReference type="InterPro" id="IPR031745">
    <property type="entry name" value="Vps53_C"/>
</dbReference>
<organism evidence="10 11">
    <name type="scientific">[Myrmecia] bisecta</name>
    <dbReference type="NCBI Taxonomy" id="41462"/>
    <lineage>
        <taxon>Eukaryota</taxon>
        <taxon>Viridiplantae</taxon>
        <taxon>Chlorophyta</taxon>
        <taxon>core chlorophytes</taxon>
        <taxon>Trebouxiophyceae</taxon>
        <taxon>Trebouxiales</taxon>
        <taxon>Trebouxiaceae</taxon>
        <taxon>Myrmecia</taxon>
    </lineage>
</organism>
<feature type="domain" description="Vps53 C-terminal" evidence="9">
    <location>
        <begin position="697"/>
        <end position="774"/>
    </location>
</feature>
<protein>
    <recommendedName>
        <fullName evidence="12">Vps53 N-terminal domain-containing protein</fullName>
    </recommendedName>
</protein>
<evidence type="ECO:0000256" key="4">
    <source>
        <dbReference type="ARBA" id="ARBA00022753"/>
    </source>
</evidence>
<evidence type="ECO:0008006" key="12">
    <source>
        <dbReference type="Google" id="ProtNLM"/>
    </source>
</evidence>
<name>A0AAW1Q3K4_9CHLO</name>
<evidence type="ECO:0000259" key="8">
    <source>
        <dbReference type="Pfam" id="PF04100"/>
    </source>
</evidence>
<dbReference type="Pfam" id="PF16854">
    <property type="entry name" value="VPS53_C"/>
    <property type="match status" value="1"/>
</dbReference>
<dbReference type="AlphaFoldDB" id="A0AAW1Q3K4"/>
<dbReference type="PANTHER" id="PTHR12820">
    <property type="entry name" value="VACUOLAR SORTING PROTEIN 53"/>
    <property type="match status" value="1"/>
</dbReference>
<reference evidence="10 11" key="1">
    <citation type="journal article" date="2024" name="Nat. Commun.">
        <title>Phylogenomics reveals the evolutionary origins of lichenization in chlorophyte algae.</title>
        <authorList>
            <person name="Puginier C."/>
            <person name="Libourel C."/>
            <person name="Otte J."/>
            <person name="Skaloud P."/>
            <person name="Haon M."/>
            <person name="Grisel S."/>
            <person name="Petersen M."/>
            <person name="Berrin J.G."/>
            <person name="Delaux P.M."/>
            <person name="Dal Grande F."/>
            <person name="Keller J."/>
        </authorList>
    </citation>
    <scope>NUCLEOTIDE SEQUENCE [LARGE SCALE GENOMIC DNA]</scope>
    <source>
        <strain evidence="10 11">SAG 2043</strain>
    </source>
</reference>
<accession>A0AAW1Q3K4</accession>